<evidence type="ECO:0000259" key="6">
    <source>
        <dbReference type="Pfam" id="PF00676"/>
    </source>
</evidence>
<organism evidence="7 8">
    <name type="scientific">Azospirillum cavernae</name>
    <dbReference type="NCBI Taxonomy" id="2320860"/>
    <lineage>
        <taxon>Bacteria</taxon>
        <taxon>Pseudomonadati</taxon>
        <taxon>Pseudomonadota</taxon>
        <taxon>Alphaproteobacteria</taxon>
        <taxon>Rhodospirillales</taxon>
        <taxon>Azospirillaceae</taxon>
        <taxon>Azospirillum</taxon>
    </lineage>
</organism>
<comment type="caution">
    <text evidence="7">The sequence shown here is derived from an EMBL/GenBank/DDBJ whole genome shotgun (WGS) entry which is preliminary data.</text>
</comment>
<evidence type="ECO:0000256" key="3">
    <source>
        <dbReference type="ARBA" id="ARBA00023052"/>
    </source>
</evidence>
<protein>
    <submittedName>
        <fullName evidence="7">Thiamine pyrophosphate-dependent dehydrogenase E1 component subunit alpha</fullName>
    </submittedName>
</protein>
<proteinExistence type="predicted"/>
<comment type="function">
    <text evidence="4">The pyruvate dehydrogenase complex catalyzes the overall conversion of pyruvate to acetyl-CoA and CO(2). It contains multiple copies of three enzymatic components: pyruvate dehydrogenase (E1), dihydrolipoamide acetyltransferase (E2) and lipoamide dehydrogenase (E3).</text>
</comment>
<feature type="domain" description="Dehydrogenase E1 component" evidence="6">
    <location>
        <begin position="55"/>
        <end position="344"/>
    </location>
</feature>
<evidence type="ECO:0000256" key="2">
    <source>
        <dbReference type="ARBA" id="ARBA00023002"/>
    </source>
</evidence>
<evidence type="ECO:0000313" key="7">
    <source>
        <dbReference type="EMBL" id="RJF77415.1"/>
    </source>
</evidence>
<dbReference type="GO" id="GO:0006086">
    <property type="term" value="P:pyruvate decarboxylation to acetyl-CoA"/>
    <property type="evidence" value="ECO:0007669"/>
    <property type="project" value="TreeGrafter"/>
</dbReference>
<dbReference type="OrthoDB" id="9766715at2"/>
<dbReference type="Gene3D" id="3.40.50.970">
    <property type="match status" value="1"/>
</dbReference>
<dbReference type="SUPFAM" id="SSF52518">
    <property type="entry name" value="Thiamin diphosphate-binding fold (THDP-binding)"/>
    <property type="match status" value="1"/>
</dbReference>
<keyword evidence="8" id="KW-1185">Reference proteome</keyword>
<sequence>MNPLISSAAAAPDACVGTGGDAVEREFSVSIVQDAQDPAVAQDLAVIERLYRALRLTRLVEDEVARVYPTDVIKSPVHLSIGQEFISVGVCDALEPRDHVSITYRGHAAYIAKGGDLNAMIAEMYGKKAGCGQGRGGSMHLVDMKAGVIGASAVVGTSIPVATGFALAAKRKTTGGVVACFIGDGATEEGCFAESLNFAALHKLPILFVCENNGYAIHEPLAKRWATERLCERVATYGIPTTKITDGDVFAVRDAARSAVAAMRAGHGPVFLEVTCYRWREHVGPNEDFNQGYRPASEMTPWAERDEVARLAGLLPSERVAALETEITATVAAAFAFAETSPFPVSEDLYDHVYA</sequence>
<accession>A0A418VMQ3</accession>
<evidence type="ECO:0000256" key="4">
    <source>
        <dbReference type="ARBA" id="ARBA00025211"/>
    </source>
</evidence>
<keyword evidence="2" id="KW-0560">Oxidoreductase</keyword>
<dbReference type="Proteomes" id="UP000283458">
    <property type="component" value="Unassembled WGS sequence"/>
</dbReference>
<dbReference type="PANTHER" id="PTHR11516:SF60">
    <property type="entry name" value="PYRUVATE DEHYDROGENASE E1 COMPONENT SUBUNIT ALPHA"/>
    <property type="match status" value="1"/>
</dbReference>
<evidence type="ECO:0000313" key="8">
    <source>
        <dbReference type="Proteomes" id="UP000283458"/>
    </source>
</evidence>
<dbReference type="AlphaFoldDB" id="A0A418VMQ3"/>
<dbReference type="EMBL" id="QYUL01000005">
    <property type="protein sequence ID" value="RJF77415.1"/>
    <property type="molecule type" value="Genomic_DNA"/>
</dbReference>
<dbReference type="InterPro" id="IPR050642">
    <property type="entry name" value="PDH_E1_Alpha_Subunit"/>
</dbReference>
<name>A0A418VMQ3_9PROT</name>
<dbReference type="CDD" id="cd02000">
    <property type="entry name" value="TPP_E1_PDC_ADC_BCADC"/>
    <property type="match status" value="1"/>
</dbReference>
<comment type="cofactor">
    <cofactor evidence="1">
        <name>thiamine diphosphate</name>
        <dbReference type="ChEBI" id="CHEBI:58937"/>
    </cofactor>
</comment>
<keyword evidence="3" id="KW-0786">Thiamine pyrophosphate</keyword>
<gene>
    <name evidence="7" type="ORF">D3877_26855</name>
</gene>
<comment type="catalytic activity">
    <reaction evidence="5">
        <text>N(6)-[(R)-lipoyl]-L-lysyl-[protein] + pyruvate + H(+) = N(6)-[(R)-S(8)-acetyldihydrolipoyl]-L-lysyl-[protein] + CO2</text>
        <dbReference type="Rhea" id="RHEA:19189"/>
        <dbReference type="Rhea" id="RHEA-COMP:10474"/>
        <dbReference type="Rhea" id="RHEA-COMP:10478"/>
        <dbReference type="ChEBI" id="CHEBI:15361"/>
        <dbReference type="ChEBI" id="CHEBI:15378"/>
        <dbReference type="ChEBI" id="CHEBI:16526"/>
        <dbReference type="ChEBI" id="CHEBI:83099"/>
        <dbReference type="ChEBI" id="CHEBI:83111"/>
        <dbReference type="EC" id="1.2.4.1"/>
    </reaction>
</comment>
<evidence type="ECO:0000256" key="1">
    <source>
        <dbReference type="ARBA" id="ARBA00001964"/>
    </source>
</evidence>
<dbReference type="Pfam" id="PF00676">
    <property type="entry name" value="E1_dh"/>
    <property type="match status" value="1"/>
</dbReference>
<dbReference type="PANTHER" id="PTHR11516">
    <property type="entry name" value="PYRUVATE DEHYDROGENASE E1 COMPONENT, ALPHA SUBUNIT BACTERIAL AND ORGANELLAR"/>
    <property type="match status" value="1"/>
</dbReference>
<dbReference type="InterPro" id="IPR001017">
    <property type="entry name" value="DH_E1"/>
</dbReference>
<dbReference type="InterPro" id="IPR029061">
    <property type="entry name" value="THDP-binding"/>
</dbReference>
<dbReference type="GO" id="GO:0004739">
    <property type="term" value="F:pyruvate dehydrogenase (acetyl-transferring) activity"/>
    <property type="evidence" value="ECO:0007669"/>
    <property type="project" value="UniProtKB-EC"/>
</dbReference>
<reference evidence="7 8" key="1">
    <citation type="submission" date="2018-09" db="EMBL/GenBank/DDBJ databases">
        <authorList>
            <person name="Zhu H."/>
        </authorList>
    </citation>
    <scope>NUCLEOTIDE SEQUENCE [LARGE SCALE GENOMIC DNA]</scope>
    <source>
        <strain evidence="7 8">K2W22B-5</strain>
    </source>
</reference>
<evidence type="ECO:0000256" key="5">
    <source>
        <dbReference type="ARBA" id="ARBA00051231"/>
    </source>
</evidence>